<comment type="caution">
    <text evidence="1">The sequence shown here is derived from an EMBL/GenBank/DDBJ whole genome shotgun (WGS) entry which is preliminary data.</text>
</comment>
<dbReference type="EMBL" id="PZZL01000003">
    <property type="protein sequence ID" value="PTM60263.1"/>
    <property type="molecule type" value="Genomic_DNA"/>
</dbReference>
<organism evidence="1 2">
    <name type="scientific">Phreatobacter oligotrophus</name>
    <dbReference type="NCBI Taxonomy" id="1122261"/>
    <lineage>
        <taxon>Bacteria</taxon>
        <taxon>Pseudomonadati</taxon>
        <taxon>Pseudomonadota</taxon>
        <taxon>Alphaproteobacteria</taxon>
        <taxon>Hyphomicrobiales</taxon>
        <taxon>Phreatobacteraceae</taxon>
        <taxon>Phreatobacter</taxon>
    </lineage>
</organism>
<keyword evidence="2" id="KW-1185">Reference proteome</keyword>
<evidence type="ECO:0000313" key="1">
    <source>
        <dbReference type="EMBL" id="PTM60263.1"/>
    </source>
</evidence>
<accession>A0A2T4ZEG8</accession>
<gene>
    <name evidence="1" type="ORF">C8P69_103193</name>
</gene>
<proteinExistence type="predicted"/>
<dbReference type="AlphaFoldDB" id="A0A2T4ZEG8"/>
<evidence type="ECO:0000313" key="2">
    <source>
        <dbReference type="Proteomes" id="UP000241808"/>
    </source>
</evidence>
<dbReference type="Proteomes" id="UP000241808">
    <property type="component" value="Unassembled WGS sequence"/>
</dbReference>
<protein>
    <submittedName>
        <fullName evidence="1">Uncharacterized protein</fullName>
    </submittedName>
</protein>
<reference evidence="1 2" key="1">
    <citation type="submission" date="2018-04" db="EMBL/GenBank/DDBJ databases">
        <title>Genomic Encyclopedia of Archaeal and Bacterial Type Strains, Phase II (KMG-II): from individual species to whole genera.</title>
        <authorList>
            <person name="Goeker M."/>
        </authorList>
    </citation>
    <scope>NUCLEOTIDE SEQUENCE [LARGE SCALE GENOMIC DNA]</scope>
    <source>
        <strain evidence="1 2">DSM 25521</strain>
    </source>
</reference>
<sequence>MATVPVPRSDGPIMTAPLVLDSVTHLTAEARGRIAVCASHGAVYAAWYGARKGVSALILNDAGIGREQAGISGLEFLDGLGVPAATVAHTSARIGWGADMPARGVLSFVNAAAASVGLRPGMACAAALDLLARADLTPSPEPEPLAEARHEIAEAGSGTVRVFVLDSNGLIGPEDAGHVVVTASHGGLLGGRPETAVKAQVLAGIYVDADRGLDDAGLSRLPALQDRGIAGATVSAFSARIGDGLSVWEDGFISALNPEAARRGGMIGQSTRDFVAAMVASAT</sequence>
<name>A0A2T4ZEG8_9HYPH</name>